<organism evidence="1 2">
    <name type="scientific">Pseudoalteromonas agarivorans DSM 14585</name>
    <dbReference type="NCBI Taxonomy" id="1312369"/>
    <lineage>
        <taxon>Bacteria</taxon>
        <taxon>Pseudomonadati</taxon>
        <taxon>Pseudomonadota</taxon>
        <taxon>Gammaproteobacteria</taxon>
        <taxon>Alteromonadales</taxon>
        <taxon>Pseudoalteromonadaceae</taxon>
        <taxon>Pseudoalteromonas</taxon>
    </lineage>
</organism>
<dbReference type="EMBL" id="CP011011">
    <property type="protein sequence ID" value="ATC80902.1"/>
    <property type="molecule type" value="Genomic_DNA"/>
</dbReference>
<evidence type="ECO:0000313" key="1">
    <source>
        <dbReference type="EMBL" id="ATC80902.1"/>
    </source>
</evidence>
<sequence>MKLNPKQDEAVKYISGPCLVLAGAGSGKTRVITNKIAYLVQKCEYKARNIAAVTFTNKAAKEMRERVLQTLNKQEAKGLWVSTFHTLGLEIIKKELKTLGFKEGFSLFDDQDTNQLLGDLTEDELKKDKDLLNLLKMQIGSWKNELILPEQAIREARDAQKALFAQLYARYQNQLRAYNTLDFDDLIMIPTLLLSSNATSRERWQQRFRYLLVDEYQDTNTSQYQLVKLLVGERARFTVVGDDDQSIYSWRGARPQNLVLLSKDYPGLRLIKLEQNYRSAQRILKAANILIANNPHDIEKKLFSELGYGEPIKVIGCRDEEHECERVVAEIISHKFMKRTSYKDYAILYRGNHQARGFEKSLMSNRIPYKISGGMSFFSRSEIKDIMAYLRLLVNQDDDNAFLRIVNTPRREIGTVTLEKLGTLANEKHQSLFATCFDNDLGYRLKGRGLNALSGFARWVVELSDNAVRSDTLEAVKDLVRNINYEAYLYESSPSAKAAEMRMKNVSELYRWITDMLTGDADNEPMTLPEVVSKLTLRDMLERNEEEDESDAVQLLTLHASKGLEYPYVFMVGMEEGLLPHQVSIDEENVDEERRLAYVGITRAQQELTLTYAKIRRQFGETSQTELSRFVQELPQDDLAFENKKAPSSQAERMEKGQARVANLRAMLKKPS</sequence>
<keyword evidence="1" id="KW-0067">ATP-binding</keyword>
<reference evidence="1" key="1">
    <citation type="submission" date="2015-03" db="EMBL/GenBank/DDBJ databases">
        <authorList>
            <person name="Xie B.-B."/>
            <person name="Rong J.-C."/>
            <person name="Qin Q.-L."/>
            <person name="Zhang Y.-Z."/>
        </authorList>
    </citation>
    <scope>NUCLEOTIDE SEQUENCE</scope>
    <source>
        <strain evidence="1">DSM 14585</strain>
    </source>
</reference>
<proteinExistence type="predicted"/>
<keyword evidence="1" id="KW-0347">Helicase</keyword>
<name>A0ACA8DSI5_9GAMM</name>
<keyword evidence="1" id="KW-0547">Nucleotide-binding</keyword>
<keyword evidence="2" id="KW-1185">Reference proteome</keyword>
<dbReference type="Proteomes" id="UP000217277">
    <property type="component" value="Chromosome I"/>
</dbReference>
<gene>
    <name evidence="1" type="primary">rep</name>
    <name evidence="1" type="ORF">PAGA_a0318</name>
</gene>
<evidence type="ECO:0000313" key="2">
    <source>
        <dbReference type="Proteomes" id="UP000217277"/>
    </source>
</evidence>
<protein>
    <submittedName>
        <fullName evidence="1">ATP-dependent DNA helicase Rep</fullName>
    </submittedName>
</protein>
<accession>A0ACA8DSI5</accession>
<keyword evidence="1" id="KW-0378">Hydrolase</keyword>